<dbReference type="InterPro" id="IPR006603">
    <property type="entry name" value="PQ-loop_rpt"/>
</dbReference>
<comment type="subcellular location">
    <subcellularLocation>
        <location evidence="1">Membrane</location>
        <topology evidence="1">Multi-pass membrane protein</topology>
    </subcellularLocation>
</comment>
<evidence type="ECO:0000313" key="7">
    <source>
        <dbReference type="Proteomes" id="UP001152964"/>
    </source>
</evidence>
<proteinExistence type="predicted"/>
<feature type="transmembrane region" description="Helical" evidence="5">
    <location>
        <begin position="70"/>
        <end position="90"/>
    </location>
</feature>
<keyword evidence="3 5" id="KW-1133">Transmembrane helix</keyword>
<dbReference type="SMART" id="SM00679">
    <property type="entry name" value="CTNS"/>
    <property type="match status" value="2"/>
</dbReference>
<evidence type="ECO:0000256" key="2">
    <source>
        <dbReference type="ARBA" id="ARBA00022692"/>
    </source>
</evidence>
<evidence type="ECO:0000313" key="6">
    <source>
        <dbReference type="EMBL" id="CAI1706349.1"/>
    </source>
</evidence>
<name>A0ABN8VN13_SACEU</name>
<keyword evidence="4 5" id="KW-0472">Membrane</keyword>
<feature type="transmembrane region" description="Helical" evidence="5">
    <location>
        <begin position="230"/>
        <end position="248"/>
    </location>
</feature>
<keyword evidence="2 5" id="KW-0812">Transmembrane</keyword>
<gene>
    <name evidence="6" type="primary">U6500O00730</name>
    <name evidence="6" type="ORF">SEUBUCD650_0O00730</name>
</gene>
<feature type="transmembrane region" description="Helical" evidence="5">
    <location>
        <begin position="96"/>
        <end position="118"/>
    </location>
</feature>
<sequence>MVPHKKVRVWYTTKNHHNAQRHPKMQLVPVELNGSTLSGISGSISISCWIIVFVPQIYENFYRKSSDGLSLLFVILWLAGDVFNLMGAVLQNLLSTMIILAAYYTVADVILLGQCLWYDNEEKPAVDPIHLSPANPMNENVLHDVFNEQQPLLNTQGQANHIDEEMATPSSNGDVAGDDLRKANSRNFVKDVCIVAGVVFVGVVSWYVTYCLNYTQSPPVENLPLPVPELEINWLAQIFGYLSAMLYLGSRIPQILLNFKRKSCEGISFLFFLFACLGNITFIFSVVVISLDWKYLILNASWLVGSIGTLFMDFVIFSQFFIYKGNKRFILN</sequence>
<evidence type="ECO:0008006" key="8">
    <source>
        <dbReference type="Google" id="ProtNLM"/>
    </source>
</evidence>
<accession>A0ABN8VN13</accession>
<evidence type="ECO:0000256" key="4">
    <source>
        <dbReference type="ARBA" id="ARBA00023136"/>
    </source>
</evidence>
<reference evidence="6" key="1">
    <citation type="submission" date="2022-08" db="EMBL/GenBank/DDBJ databases">
        <authorList>
            <person name="Byrne P K."/>
        </authorList>
    </citation>
    <scope>NUCLEOTIDE SEQUENCE</scope>
    <source>
        <strain evidence="6">UCD650</strain>
    </source>
</reference>
<dbReference type="InterPro" id="IPR051415">
    <property type="entry name" value="LAAT-1"/>
</dbReference>
<evidence type="ECO:0000256" key="3">
    <source>
        <dbReference type="ARBA" id="ARBA00022989"/>
    </source>
</evidence>
<evidence type="ECO:0000256" key="5">
    <source>
        <dbReference type="SAM" id="Phobius"/>
    </source>
</evidence>
<feature type="transmembrane region" description="Helical" evidence="5">
    <location>
        <begin position="302"/>
        <end position="323"/>
    </location>
</feature>
<dbReference type="Gene3D" id="1.20.1280.290">
    <property type="match status" value="2"/>
</dbReference>
<keyword evidence="7" id="KW-1185">Reference proteome</keyword>
<dbReference type="Proteomes" id="UP001152964">
    <property type="component" value="Chromosome 15"/>
</dbReference>
<feature type="transmembrane region" description="Helical" evidence="5">
    <location>
        <begin position="269"/>
        <end position="290"/>
    </location>
</feature>
<organism evidence="6 7">
    <name type="scientific">Saccharomyces eubayanus</name>
    <name type="common">Yeast</name>
    <dbReference type="NCBI Taxonomy" id="1080349"/>
    <lineage>
        <taxon>Eukaryota</taxon>
        <taxon>Fungi</taxon>
        <taxon>Dikarya</taxon>
        <taxon>Ascomycota</taxon>
        <taxon>Saccharomycotina</taxon>
        <taxon>Saccharomycetes</taxon>
        <taxon>Saccharomycetales</taxon>
        <taxon>Saccharomycetaceae</taxon>
        <taxon>Saccharomyces</taxon>
    </lineage>
</organism>
<feature type="transmembrane region" description="Helical" evidence="5">
    <location>
        <begin position="188"/>
        <end position="210"/>
    </location>
</feature>
<evidence type="ECO:0000256" key="1">
    <source>
        <dbReference type="ARBA" id="ARBA00004141"/>
    </source>
</evidence>
<dbReference type="PANTHER" id="PTHR16201:SF35">
    <property type="entry name" value="VACUOLAR AMINO ACID TRANSPORTER YPQ1-RELATED"/>
    <property type="match status" value="1"/>
</dbReference>
<dbReference type="EMBL" id="OX291505">
    <property type="protein sequence ID" value="CAI1706349.1"/>
    <property type="molecule type" value="Genomic_DNA"/>
</dbReference>
<protein>
    <recommendedName>
        <fullName evidence="8">RTC2-like protein</fullName>
    </recommendedName>
</protein>
<feature type="transmembrane region" description="Helical" evidence="5">
    <location>
        <begin position="37"/>
        <end position="58"/>
    </location>
</feature>
<dbReference type="Pfam" id="PF04193">
    <property type="entry name" value="PQ-loop"/>
    <property type="match status" value="2"/>
</dbReference>
<dbReference type="PANTHER" id="PTHR16201">
    <property type="entry name" value="SEVEN TRANSMEMBRANE PROTEIN 1-RELATED"/>
    <property type="match status" value="1"/>
</dbReference>